<reference evidence="2" key="1">
    <citation type="journal article" date="2018" name="PLoS Negl. Trop. Dis.">
        <title>Sialome diversity of ticks revealed by RNAseq of single tick salivary glands.</title>
        <authorList>
            <person name="Perner J."/>
            <person name="Kropackova S."/>
            <person name="Kopacek P."/>
            <person name="Ribeiro J.M."/>
        </authorList>
    </citation>
    <scope>NUCLEOTIDE SEQUENCE</scope>
    <source>
        <strain evidence="2">Siblings of single egg batch collected in Ceske Budejovice</strain>
        <tissue evidence="2">Salivary glands</tissue>
    </source>
</reference>
<keyword evidence="1" id="KW-0732">Signal</keyword>
<evidence type="ECO:0000313" key="2">
    <source>
        <dbReference type="EMBL" id="JAR88402.1"/>
    </source>
</evidence>
<feature type="signal peptide" evidence="1">
    <location>
        <begin position="1"/>
        <end position="24"/>
    </location>
</feature>
<dbReference type="EMBL" id="GEGO01007002">
    <property type="protein sequence ID" value="JAR88402.1"/>
    <property type="molecule type" value="Transcribed_RNA"/>
</dbReference>
<name>A0A147BD60_IXORI</name>
<sequence>MEVNCAAHVLGASLFLAVIPLVYSKELPEAAMATAYFFDKMYILFDCLNSSQFKKTGPKWRHAMLKRESEILDYLHQQLGWISAWQFQSRRQAQAIIGWQVIIKSVLMLWDELSNSHDFKFLLTRRLQQDPLEKRFGAIYDKMLGCNTNPNVHQITLGQKHIGIKKLFKLLNNGNVEDDKADLFKELPISWHYGSSISDNVGCLSIDNFPPLENIPELESDIRSNIIDDSSTYCVWGYLIKLVLEQTAHSCGCSRLLWYESDNLTRPHQYFLVLKAYHVPGKFFGNL</sequence>
<evidence type="ECO:0000256" key="1">
    <source>
        <dbReference type="SAM" id="SignalP"/>
    </source>
</evidence>
<proteinExistence type="predicted"/>
<accession>A0A147BD60</accession>
<dbReference type="AlphaFoldDB" id="A0A147BD60"/>
<feature type="chain" id="PRO_5007542232" evidence="1">
    <location>
        <begin position="25"/>
        <end position="287"/>
    </location>
</feature>
<protein>
    <submittedName>
        <fullName evidence="2">Putative transposase</fullName>
    </submittedName>
</protein>
<organism evidence="2">
    <name type="scientific">Ixodes ricinus</name>
    <name type="common">Common tick</name>
    <name type="synonym">Acarus ricinus</name>
    <dbReference type="NCBI Taxonomy" id="34613"/>
    <lineage>
        <taxon>Eukaryota</taxon>
        <taxon>Metazoa</taxon>
        <taxon>Ecdysozoa</taxon>
        <taxon>Arthropoda</taxon>
        <taxon>Chelicerata</taxon>
        <taxon>Arachnida</taxon>
        <taxon>Acari</taxon>
        <taxon>Parasitiformes</taxon>
        <taxon>Ixodida</taxon>
        <taxon>Ixodoidea</taxon>
        <taxon>Ixodidae</taxon>
        <taxon>Ixodinae</taxon>
        <taxon>Ixodes</taxon>
    </lineage>
</organism>